<feature type="transmembrane region" description="Helical" evidence="4">
    <location>
        <begin position="98"/>
        <end position="118"/>
    </location>
</feature>
<evidence type="ECO:0000256" key="1">
    <source>
        <dbReference type="ARBA" id="ARBA00022729"/>
    </source>
</evidence>
<dbReference type="PANTHER" id="PTHR38934:SF6">
    <property type="entry name" value="CHROMOSOME UNDETERMINED SCAFFOLD_176, WHOLE GENOME SHOTGUN SEQUENCE"/>
    <property type="match status" value="1"/>
</dbReference>
<dbReference type="InterPro" id="IPR011936">
    <property type="entry name" value="Myxo_disulph_rpt"/>
</dbReference>
<organism evidence="5 6">
    <name type="scientific">Paramecium octaurelia</name>
    <dbReference type="NCBI Taxonomy" id="43137"/>
    <lineage>
        <taxon>Eukaryota</taxon>
        <taxon>Sar</taxon>
        <taxon>Alveolata</taxon>
        <taxon>Ciliophora</taxon>
        <taxon>Intramacronucleata</taxon>
        <taxon>Oligohymenophorea</taxon>
        <taxon>Peniculida</taxon>
        <taxon>Parameciidae</taxon>
        <taxon>Paramecium</taxon>
    </lineage>
</organism>
<evidence type="ECO:0000256" key="4">
    <source>
        <dbReference type="SAM" id="Phobius"/>
    </source>
</evidence>
<keyword evidence="1" id="KW-0732">Signal</keyword>
<protein>
    <submittedName>
        <fullName evidence="5">Uncharacterized protein</fullName>
    </submittedName>
</protein>
<comment type="caution">
    <text evidence="5">The sequence shown here is derived from an EMBL/GenBank/DDBJ whole genome shotgun (WGS) entry which is preliminary data.</text>
</comment>
<sequence length="338" mass="39309">MEKKQQNYVMIITQILLMVVLIINLMDLVIVYKVIFWNVTLIVSTIFMVRIVFLFVVMVQLLGLKSVMIQIQYLMMVVICDNSPVLQIAYIVNLVSAQIAILYFTQQIIIASLIYQIMKKNNNQLIIYPYNFINTHCIKCMTEWNLFNFERVQCDDADADDCYFHEAIYGDGRGEDLEECDDGNTILFDGCYECQYQCEYNCIEFVEGVCLKLSKLKEPIILECEFGFRLIDQNWKSNCGDQIVASDEKCDDDNNEPFDGQCLACDVRYQLQNNRCYELCGDGIKLINEECDDGIYFLWMDVQKNVKLKIYGYVAHKIKKGVCASNLTIQLFNYNIQI</sequence>
<accession>A0A8S1YRS4</accession>
<keyword evidence="2" id="KW-0677">Repeat</keyword>
<feature type="transmembrane region" description="Helical" evidence="4">
    <location>
        <begin position="35"/>
        <end position="61"/>
    </location>
</feature>
<name>A0A8S1YRS4_PAROT</name>
<dbReference type="Pfam" id="PF13948">
    <property type="entry name" value="DUF4215"/>
    <property type="match status" value="2"/>
</dbReference>
<keyword evidence="4" id="KW-0472">Membrane</keyword>
<evidence type="ECO:0000256" key="2">
    <source>
        <dbReference type="ARBA" id="ARBA00022737"/>
    </source>
</evidence>
<keyword evidence="6" id="KW-1185">Reference proteome</keyword>
<dbReference type="OrthoDB" id="28293at2759"/>
<gene>
    <name evidence="5" type="ORF">POCTA_138.1.T2560002</name>
</gene>
<dbReference type="EMBL" id="CAJJDP010000260">
    <property type="protein sequence ID" value="CAD8215442.1"/>
    <property type="molecule type" value="Genomic_DNA"/>
</dbReference>
<evidence type="ECO:0000256" key="3">
    <source>
        <dbReference type="ARBA" id="ARBA00023157"/>
    </source>
</evidence>
<dbReference type="Proteomes" id="UP000683925">
    <property type="component" value="Unassembled WGS sequence"/>
</dbReference>
<feature type="transmembrane region" description="Helical" evidence="4">
    <location>
        <begin position="7"/>
        <end position="29"/>
    </location>
</feature>
<dbReference type="AlphaFoldDB" id="A0A8S1YRS4"/>
<proteinExistence type="predicted"/>
<evidence type="ECO:0000313" key="6">
    <source>
        <dbReference type="Proteomes" id="UP000683925"/>
    </source>
</evidence>
<reference evidence="5" key="1">
    <citation type="submission" date="2021-01" db="EMBL/GenBank/DDBJ databases">
        <authorList>
            <consortium name="Genoscope - CEA"/>
            <person name="William W."/>
        </authorList>
    </citation>
    <scope>NUCLEOTIDE SEQUENCE</scope>
</reference>
<keyword evidence="3" id="KW-1015">Disulfide bond</keyword>
<keyword evidence="4" id="KW-1133">Transmembrane helix</keyword>
<evidence type="ECO:0000313" key="5">
    <source>
        <dbReference type="EMBL" id="CAD8215442.1"/>
    </source>
</evidence>
<dbReference type="PANTHER" id="PTHR38934">
    <property type="entry name" value="HYPHALLY REGULATED CELL WALL PROTEIN 1"/>
    <property type="match status" value="1"/>
</dbReference>
<keyword evidence="4" id="KW-0812">Transmembrane</keyword>